<dbReference type="InterPro" id="IPR009548">
    <property type="entry name" value="Prkrip1"/>
</dbReference>
<protein>
    <submittedName>
        <fullName evidence="4">PRKR-interacting protein 1 homolog</fullName>
    </submittedName>
</protein>
<reference evidence="3" key="1">
    <citation type="journal article" date="2020" name="Nat. Ecol. Evol.">
        <title>Deeply conserved synteny resolves early events in vertebrate evolution.</title>
        <authorList>
            <person name="Simakov O."/>
            <person name="Marletaz F."/>
            <person name="Yue J.X."/>
            <person name="O'Connell B."/>
            <person name="Jenkins J."/>
            <person name="Brandt A."/>
            <person name="Calef R."/>
            <person name="Tung C.H."/>
            <person name="Huang T.K."/>
            <person name="Schmutz J."/>
            <person name="Satoh N."/>
            <person name="Yu J.K."/>
            <person name="Putnam N.H."/>
            <person name="Green R.E."/>
            <person name="Rokhsar D.S."/>
        </authorList>
    </citation>
    <scope>NUCLEOTIDE SEQUENCE [LARGE SCALE GENOMIC DNA]</scope>
    <source>
        <strain evidence="3">S238N-H82</strain>
    </source>
</reference>
<evidence type="ECO:0000256" key="1">
    <source>
        <dbReference type="ARBA" id="ARBA00010717"/>
    </source>
</evidence>
<reference evidence="4" key="2">
    <citation type="submission" date="2025-08" db="UniProtKB">
        <authorList>
            <consortium name="RefSeq"/>
        </authorList>
    </citation>
    <scope>IDENTIFICATION</scope>
    <source>
        <strain evidence="4">S238N-H82</strain>
        <tissue evidence="4">Testes</tissue>
    </source>
</reference>
<feature type="compositionally biased region" description="Basic residues" evidence="2">
    <location>
        <begin position="126"/>
        <end position="142"/>
    </location>
</feature>
<dbReference type="GO" id="GO:0003725">
    <property type="term" value="F:double-stranded RNA binding"/>
    <property type="evidence" value="ECO:0000318"/>
    <property type="project" value="GO_Central"/>
</dbReference>
<dbReference type="Proteomes" id="UP000001554">
    <property type="component" value="Chromosome 11"/>
</dbReference>
<evidence type="ECO:0000313" key="3">
    <source>
        <dbReference type="Proteomes" id="UP000001554"/>
    </source>
</evidence>
<dbReference type="GeneID" id="118425742"/>
<evidence type="ECO:0000313" key="4">
    <source>
        <dbReference type="RefSeq" id="XP_035690702.1"/>
    </source>
</evidence>
<keyword evidence="3" id="KW-1185">Reference proteome</keyword>
<dbReference type="PANTHER" id="PTHR13507">
    <property type="entry name" value="PRKR-INTERACTING PROTEIN 1"/>
    <property type="match status" value="1"/>
</dbReference>
<feature type="compositionally biased region" description="Basic and acidic residues" evidence="2">
    <location>
        <begin position="143"/>
        <end position="157"/>
    </location>
</feature>
<organism evidence="3 4">
    <name type="scientific">Branchiostoma floridae</name>
    <name type="common">Florida lancelet</name>
    <name type="synonym">Amphioxus</name>
    <dbReference type="NCBI Taxonomy" id="7739"/>
    <lineage>
        <taxon>Eukaryota</taxon>
        <taxon>Metazoa</taxon>
        <taxon>Chordata</taxon>
        <taxon>Cephalochordata</taxon>
        <taxon>Leptocardii</taxon>
        <taxon>Amphioxiformes</taxon>
        <taxon>Branchiostomatidae</taxon>
        <taxon>Branchiostoma</taxon>
    </lineage>
</organism>
<dbReference type="KEGG" id="bfo:118425742"/>
<dbReference type="OrthoDB" id="10067079at2759"/>
<evidence type="ECO:0000256" key="2">
    <source>
        <dbReference type="SAM" id="MobiDB-lite"/>
    </source>
</evidence>
<feature type="compositionally biased region" description="Basic and acidic residues" evidence="2">
    <location>
        <begin position="97"/>
        <end position="125"/>
    </location>
</feature>
<dbReference type="PANTHER" id="PTHR13507:SF0">
    <property type="entry name" value="PRKR-INTERACTING PROTEIN 1"/>
    <property type="match status" value="1"/>
</dbReference>
<sequence>MVYPFTRHSIGSKMASKEKKEVVIPKTPADLQRMKLEKLMKNPDKLAPIPDGPRERKAPTAPEFVRDVMGSSAGAGSGEFHVYRGYRRRELFRQKHLDEHAKKESQRDEFEKKLDANRQAAEEKTAKKRAKRQKKKMKKKMKKLEEKKQTEEGNKEESESEEEEEQEEEQDEVKDDDAEEVCFVIGGR</sequence>
<feature type="region of interest" description="Disordered" evidence="2">
    <location>
        <begin position="39"/>
        <end position="61"/>
    </location>
</feature>
<dbReference type="RefSeq" id="XP_035690702.1">
    <property type="nucleotide sequence ID" value="XM_035834809.1"/>
</dbReference>
<accession>A0A9J7LX19</accession>
<feature type="compositionally biased region" description="Acidic residues" evidence="2">
    <location>
        <begin position="158"/>
        <end position="180"/>
    </location>
</feature>
<dbReference type="Pfam" id="PF06658">
    <property type="entry name" value="DUF1168"/>
    <property type="match status" value="1"/>
</dbReference>
<comment type="similarity">
    <text evidence="1">Belongs to the PRKRIP1 family.</text>
</comment>
<dbReference type="OMA" id="ETPSFIM"/>
<gene>
    <name evidence="4" type="primary">LOC118425742</name>
</gene>
<dbReference type="GO" id="GO:0005730">
    <property type="term" value="C:nucleolus"/>
    <property type="evidence" value="ECO:0000318"/>
    <property type="project" value="GO_Central"/>
</dbReference>
<name>A0A9J7LX19_BRAFL</name>
<proteinExistence type="inferred from homology"/>
<dbReference type="GO" id="GO:0019901">
    <property type="term" value="F:protein kinase binding"/>
    <property type="evidence" value="ECO:0000318"/>
    <property type="project" value="GO_Central"/>
</dbReference>
<dbReference type="AlphaFoldDB" id="A0A9J7LX19"/>
<feature type="region of interest" description="Disordered" evidence="2">
    <location>
        <begin position="97"/>
        <end position="188"/>
    </location>
</feature>
<dbReference type="GO" id="GO:0004860">
    <property type="term" value="F:protein kinase inhibitor activity"/>
    <property type="evidence" value="ECO:0000318"/>
    <property type="project" value="GO_Central"/>
</dbReference>